<reference evidence="1" key="1">
    <citation type="submission" date="2023-04" db="EMBL/GenBank/DDBJ databases">
        <title>A chromosome-level genome assembly of the parasitoid wasp Eretmocerus hayati.</title>
        <authorList>
            <person name="Zhong Y."/>
            <person name="Liu S."/>
            <person name="Liu Y."/>
        </authorList>
    </citation>
    <scope>NUCLEOTIDE SEQUENCE</scope>
    <source>
        <strain evidence="1">ZJU_SS_LIU_2023</strain>
    </source>
</reference>
<protein>
    <submittedName>
        <fullName evidence="1">Uncharacterized protein</fullName>
    </submittedName>
</protein>
<comment type="caution">
    <text evidence="1">The sequence shown here is derived from an EMBL/GenBank/DDBJ whole genome shotgun (WGS) entry which is preliminary data.</text>
</comment>
<dbReference type="Proteomes" id="UP001239111">
    <property type="component" value="Chromosome 3"/>
</dbReference>
<organism evidence="1 2">
    <name type="scientific">Eretmocerus hayati</name>
    <dbReference type="NCBI Taxonomy" id="131215"/>
    <lineage>
        <taxon>Eukaryota</taxon>
        <taxon>Metazoa</taxon>
        <taxon>Ecdysozoa</taxon>
        <taxon>Arthropoda</taxon>
        <taxon>Hexapoda</taxon>
        <taxon>Insecta</taxon>
        <taxon>Pterygota</taxon>
        <taxon>Neoptera</taxon>
        <taxon>Endopterygota</taxon>
        <taxon>Hymenoptera</taxon>
        <taxon>Apocrita</taxon>
        <taxon>Proctotrupomorpha</taxon>
        <taxon>Chalcidoidea</taxon>
        <taxon>Aphelinidae</taxon>
        <taxon>Aphelininae</taxon>
        <taxon>Eretmocerus</taxon>
    </lineage>
</organism>
<gene>
    <name evidence="1" type="ORF">QAD02_000222</name>
</gene>
<evidence type="ECO:0000313" key="1">
    <source>
        <dbReference type="EMBL" id="KAJ8668963.1"/>
    </source>
</evidence>
<evidence type="ECO:0000313" key="2">
    <source>
        <dbReference type="Proteomes" id="UP001239111"/>
    </source>
</evidence>
<sequence>MQNLALVSQRIGVQQRRSNMGNFQRSEPRSDEFATIDWHSSPNAEWREDCSWALDLICISLRLVGLWPSEKNSSISYFLRRCRIIIMAALLTFMYTLPETYAIYLVKSEPKLVINGISMIPTMIISVLTLFILSRNTEEIREIFQQIVNDWLMKKTPWERNVMRKQAGRARIFMISGYILIMFTSVYYTVPPYLGVALRPLNNITDSGMDRGRFLPMQASFPFDVFNSPTFEVIYFLTFLAAVSDCLAALLPVILFATIVFHASGQYELLGANMQHIFDNIEGYQAGDKRIFQVKLKRIVDNQTRLHRYRCTGLYGLRLINQN</sequence>
<proteinExistence type="predicted"/>
<keyword evidence="2" id="KW-1185">Reference proteome</keyword>
<dbReference type="EMBL" id="CM056743">
    <property type="protein sequence ID" value="KAJ8668963.1"/>
    <property type="molecule type" value="Genomic_DNA"/>
</dbReference>
<name>A0ACC2NCY9_9HYME</name>
<accession>A0ACC2NCY9</accession>